<dbReference type="PANTHER" id="PTHR13799">
    <property type="entry name" value="NGG1 INTERACTING FACTOR 3"/>
    <property type="match status" value="1"/>
</dbReference>
<comment type="caution">
    <text evidence="3">The sequence shown here is derived from an EMBL/GenBank/DDBJ whole genome shotgun (WGS) entry which is preliminary data.</text>
</comment>
<sequence>MTIQQVTDFLETIAPGHLQESYDNAGLIVGHPATEVTGILTSLDCTEAVIEEAAARGCNVVVAHHPIVFRGLKRLNGTNYVERTVIRAIQLGVAIYAIHTNLDNVRHRGVNERIAQQLDLENLRLLRSKNEEGTVGSGMVGELPEPMLETAFLSMLRERMQTEVVRHTALLDREVTTVAVAGGAGGFLLDDAKRAGAQVFVTADYKYHEFFDADGEVVICDIGHYESEQFTTQLLAEVLTKEFTTFAVLSTEQTTNPVHYFVG</sequence>
<dbReference type="NCBIfam" id="TIGR00486">
    <property type="entry name" value="YbgI_SA1388"/>
    <property type="match status" value="1"/>
</dbReference>
<reference evidence="3" key="1">
    <citation type="submission" date="2021-12" db="EMBL/GenBank/DDBJ databases">
        <authorList>
            <person name="Rodrigo-Torres L."/>
            <person name="Arahal R. D."/>
            <person name="Lucena T."/>
        </authorList>
    </citation>
    <scope>NUCLEOTIDE SEQUENCE</scope>
    <source>
        <strain evidence="3">CECT 8419</strain>
    </source>
</reference>
<evidence type="ECO:0000313" key="4">
    <source>
        <dbReference type="Proteomes" id="UP000837803"/>
    </source>
</evidence>
<gene>
    <name evidence="3" type="ORF">LEM8419_00110</name>
</gene>
<proteinExistence type="inferred from homology"/>
<dbReference type="InterPro" id="IPR002678">
    <property type="entry name" value="DUF34/NIF3"/>
</dbReference>
<dbReference type="Pfam" id="PF01784">
    <property type="entry name" value="DUF34_NIF3"/>
    <property type="match status" value="1"/>
</dbReference>
<organism evidence="3 4">
    <name type="scientific">Neolewinella maritima</name>
    <dbReference type="NCBI Taxonomy" id="1383882"/>
    <lineage>
        <taxon>Bacteria</taxon>
        <taxon>Pseudomonadati</taxon>
        <taxon>Bacteroidota</taxon>
        <taxon>Saprospiria</taxon>
        <taxon>Saprospirales</taxon>
        <taxon>Lewinellaceae</taxon>
        <taxon>Neolewinella</taxon>
    </lineage>
</organism>
<accession>A0ABN8F196</accession>
<dbReference type="PANTHER" id="PTHR13799:SF14">
    <property type="entry name" value="GTP CYCLOHYDROLASE 1 TYPE 2 HOMOLOG"/>
    <property type="match status" value="1"/>
</dbReference>
<dbReference type="RefSeq" id="WP_238749016.1">
    <property type="nucleotide sequence ID" value="NZ_CAKLPZ010000001.1"/>
</dbReference>
<comment type="similarity">
    <text evidence="1">Belongs to the GTP cyclohydrolase I type 2/NIF3 family.</text>
</comment>
<keyword evidence="4" id="KW-1185">Reference proteome</keyword>
<dbReference type="SUPFAM" id="SSF102705">
    <property type="entry name" value="NIF3 (NGG1p interacting factor 3)-like"/>
    <property type="match status" value="1"/>
</dbReference>
<evidence type="ECO:0000256" key="2">
    <source>
        <dbReference type="ARBA" id="ARBA00022723"/>
    </source>
</evidence>
<protein>
    <submittedName>
        <fullName evidence="3">GTP cyclohydrolase 1 type 2</fullName>
    </submittedName>
</protein>
<dbReference type="Gene3D" id="3.40.1390.30">
    <property type="entry name" value="NIF3 (NGG1p interacting factor 3)-like"/>
    <property type="match status" value="2"/>
</dbReference>
<evidence type="ECO:0000256" key="1">
    <source>
        <dbReference type="ARBA" id="ARBA00006964"/>
    </source>
</evidence>
<name>A0ABN8F196_9BACT</name>
<dbReference type="Proteomes" id="UP000837803">
    <property type="component" value="Unassembled WGS sequence"/>
</dbReference>
<dbReference type="InterPro" id="IPR036069">
    <property type="entry name" value="DUF34/NIF3_sf"/>
</dbReference>
<keyword evidence="2" id="KW-0479">Metal-binding</keyword>
<evidence type="ECO:0000313" key="3">
    <source>
        <dbReference type="EMBL" id="CAH0998762.1"/>
    </source>
</evidence>
<dbReference type="EMBL" id="CAKLPZ010000001">
    <property type="protein sequence ID" value="CAH0998762.1"/>
    <property type="molecule type" value="Genomic_DNA"/>
</dbReference>